<accession>A0AAN9AAP5</accession>
<name>A0AAN9AAP5_HALRR</name>
<organism evidence="2 3">
    <name type="scientific">Halocaridina rubra</name>
    <name type="common">Hawaiian red shrimp</name>
    <dbReference type="NCBI Taxonomy" id="373956"/>
    <lineage>
        <taxon>Eukaryota</taxon>
        <taxon>Metazoa</taxon>
        <taxon>Ecdysozoa</taxon>
        <taxon>Arthropoda</taxon>
        <taxon>Crustacea</taxon>
        <taxon>Multicrustacea</taxon>
        <taxon>Malacostraca</taxon>
        <taxon>Eumalacostraca</taxon>
        <taxon>Eucarida</taxon>
        <taxon>Decapoda</taxon>
        <taxon>Pleocyemata</taxon>
        <taxon>Caridea</taxon>
        <taxon>Atyoidea</taxon>
        <taxon>Atyidae</taxon>
        <taxon>Halocaridina</taxon>
    </lineage>
</organism>
<evidence type="ECO:0000256" key="1">
    <source>
        <dbReference type="SAM" id="SignalP"/>
    </source>
</evidence>
<dbReference type="Proteomes" id="UP001381693">
    <property type="component" value="Unassembled WGS sequence"/>
</dbReference>
<dbReference type="AlphaFoldDB" id="A0AAN9AAP5"/>
<feature type="signal peptide" evidence="1">
    <location>
        <begin position="1"/>
        <end position="20"/>
    </location>
</feature>
<dbReference type="EMBL" id="JAXCGZ010007937">
    <property type="protein sequence ID" value="KAK7078235.1"/>
    <property type="molecule type" value="Genomic_DNA"/>
</dbReference>
<comment type="caution">
    <text evidence="2">The sequence shown here is derived from an EMBL/GenBank/DDBJ whole genome shotgun (WGS) entry which is preliminary data.</text>
</comment>
<dbReference type="InterPro" id="IPR038602">
    <property type="entry name" value="Mite_allergen_7_sf"/>
</dbReference>
<dbReference type="Pfam" id="PF16984">
    <property type="entry name" value="Grp7_allergen"/>
    <property type="match status" value="1"/>
</dbReference>
<dbReference type="InterPro" id="IPR020234">
    <property type="entry name" value="Mite_allergen_group-7"/>
</dbReference>
<keyword evidence="1" id="KW-0732">Signal</keyword>
<gene>
    <name evidence="2" type="ORF">SK128_025462</name>
</gene>
<keyword evidence="3" id="KW-1185">Reference proteome</keyword>
<reference evidence="2 3" key="1">
    <citation type="submission" date="2023-11" db="EMBL/GenBank/DDBJ databases">
        <title>Halocaridina rubra genome assembly.</title>
        <authorList>
            <person name="Smith C."/>
        </authorList>
    </citation>
    <scope>NUCLEOTIDE SEQUENCE [LARGE SCALE GENOMIC DNA]</scope>
    <source>
        <strain evidence="2">EP-1</strain>
        <tissue evidence="2">Whole</tissue>
    </source>
</reference>
<sequence length="244" mass="26372">MLGRLFVLAALCWVTVSAAAAPPQPRDESLNQYIDMVLDNLQVLLLENGLDPAPLPNASTGFSDVILGVEWHGEAWLYDGWLRGLATIYRSDDANFITNPETGGVIGFSTGIGIGAMQGHYVMLAKFMDLGPVCDVTMDIDGASATFDAALNQTSCTFYVSGMNVDRIGHISVDITGLGLLNWIFEIVVSLVVNVLELFIRNMIENTMESFINTALDSVDLGILGPILGCSKDVPLQVVYVPRQ</sequence>
<dbReference type="Gene3D" id="3.15.10.50">
    <property type="match status" value="1"/>
</dbReference>
<protein>
    <recommendedName>
        <fullName evidence="4">Secreted protein</fullName>
    </recommendedName>
</protein>
<evidence type="ECO:0000313" key="3">
    <source>
        <dbReference type="Proteomes" id="UP001381693"/>
    </source>
</evidence>
<feature type="chain" id="PRO_5042955307" description="Secreted protein" evidence="1">
    <location>
        <begin position="21"/>
        <end position="244"/>
    </location>
</feature>
<evidence type="ECO:0008006" key="4">
    <source>
        <dbReference type="Google" id="ProtNLM"/>
    </source>
</evidence>
<proteinExistence type="predicted"/>
<evidence type="ECO:0000313" key="2">
    <source>
        <dbReference type="EMBL" id="KAK7078235.1"/>
    </source>
</evidence>